<dbReference type="Gene3D" id="3.40.190.10">
    <property type="entry name" value="Periplasmic binding protein-like II"/>
    <property type="match status" value="2"/>
</dbReference>
<organism evidence="6 7">
    <name type="scientific">Litoreibacter albidus</name>
    <dbReference type="NCBI Taxonomy" id="670155"/>
    <lineage>
        <taxon>Bacteria</taxon>
        <taxon>Pseudomonadati</taxon>
        <taxon>Pseudomonadota</taxon>
        <taxon>Alphaproteobacteria</taxon>
        <taxon>Rhodobacterales</taxon>
        <taxon>Roseobacteraceae</taxon>
        <taxon>Litoreibacter</taxon>
    </lineage>
</organism>
<gene>
    <name evidence="6" type="ORF">SAMN04488001_3416</name>
</gene>
<reference evidence="7" key="1">
    <citation type="submission" date="2016-10" db="EMBL/GenBank/DDBJ databases">
        <authorList>
            <person name="Varghese N."/>
            <person name="Submissions S."/>
        </authorList>
    </citation>
    <scope>NUCLEOTIDE SEQUENCE [LARGE SCALE GENOMIC DNA]</scope>
    <source>
        <strain evidence="7">DSM 26922</strain>
    </source>
</reference>
<evidence type="ECO:0000256" key="2">
    <source>
        <dbReference type="ARBA" id="ARBA00023015"/>
    </source>
</evidence>
<name>A0A1H3CBV4_9RHOB</name>
<dbReference type="InterPro" id="IPR058163">
    <property type="entry name" value="LysR-type_TF_proteobact-type"/>
</dbReference>
<dbReference type="STRING" id="670155.SAMN04488001_3416"/>
<dbReference type="AlphaFoldDB" id="A0A1H3CBV4"/>
<dbReference type="SUPFAM" id="SSF53850">
    <property type="entry name" value="Periplasmic binding protein-like II"/>
    <property type="match status" value="1"/>
</dbReference>
<evidence type="ECO:0000256" key="4">
    <source>
        <dbReference type="ARBA" id="ARBA00023163"/>
    </source>
</evidence>
<proteinExistence type="inferred from homology"/>
<keyword evidence="4" id="KW-0804">Transcription</keyword>
<dbReference type="InterPro" id="IPR005119">
    <property type="entry name" value="LysR_subst-bd"/>
</dbReference>
<dbReference type="Proteomes" id="UP000199441">
    <property type="component" value="Unassembled WGS sequence"/>
</dbReference>
<dbReference type="InterPro" id="IPR000847">
    <property type="entry name" value="LysR_HTH_N"/>
</dbReference>
<dbReference type="PANTHER" id="PTHR30537:SF74">
    <property type="entry name" value="HTH-TYPE TRANSCRIPTIONAL REGULATOR TRPI"/>
    <property type="match status" value="1"/>
</dbReference>
<evidence type="ECO:0000256" key="3">
    <source>
        <dbReference type="ARBA" id="ARBA00023125"/>
    </source>
</evidence>
<protein>
    <submittedName>
        <fullName evidence="6">Transcriptional regulator, LysR family</fullName>
    </submittedName>
</protein>
<evidence type="ECO:0000256" key="1">
    <source>
        <dbReference type="ARBA" id="ARBA00009437"/>
    </source>
</evidence>
<dbReference type="Pfam" id="PF00126">
    <property type="entry name" value="HTH_1"/>
    <property type="match status" value="1"/>
</dbReference>
<accession>A0A1H3CBV4</accession>
<evidence type="ECO:0000259" key="5">
    <source>
        <dbReference type="PROSITE" id="PS50931"/>
    </source>
</evidence>
<evidence type="ECO:0000313" key="7">
    <source>
        <dbReference type="Proteomes" id="UP000199441"/>
    </source>
</evidence>
<dbReference type="Pfam" id="PF03466">
    <property type="entry name" value="LysR_substrate"/>
    <property type="match status" value="1"/>
</dbReference>
<dbReference type="FunFam" id="1.10.10.10:FF:000001">
    <property type="entry name" value="LysR family transcriptional regulator"/>
    <property type="match status" value="1"/>
</dbReference>
<dbReference type="GO" id="GO:0043565">
    <property type="term" value="F:sequence-specific DNA binding"/>
    <property type="evidence" value="ECO:0007669"/>
    <property type="project" value="TreeGrafter"/>
</dbReference>
<sequence>MRSPITSLPALPCFRAAAEFESFSKAANSLNLTHSAVSRAVRLLEDDLGIALFTRRNRSVFLTDAGHKLAQSVAHGLGHIEDTINSIRTEQTHASVTVSCEPTLMMRWLIPRLPTFRTQYPEADIRLVAGGGPVALGDGIDLAIRRDDFDLPKNYSKAMLFSELIGPVCRPDLQDRFFQNGLLRPDASLLHSRTRPSAWHAWASLSKTALGVHPETEFEHFYFSLQAAIAGLGVAIGPWHLVQDDLDAGILCAPAGFVQDGSSYVLLAPEGNAEQNVQSCFRDWLTVLVTNERHLSRTF</sequence>
<comment type="similarity">
    <text evidence="1">Belongs to the LysR transcriptional regulatory family.</text>
</comment>
<dbReference type="SUPFAM" id="SSF46785">
    <property type="entry name" value="Winged helix' DNA-binding domain"/>
    <property type="match status" value="1"/>
</dbReference>
<dbReference type="PROSITE" id="PS50931">
    <property type="entry name" value="HTH_LYSR"/>
    <property type="match status" value="1"/>
</dbReference>
<keyword evidence="2" id="KW-0805">Transcription regulation</keyword>
<dbReference type="InterPro" id="IPR036388">
    <property type="entry name" value="WH-like_DNA-bd_sf"/>
</dbReference>
<dbReference type="GO" id="GO:0006351">
    <property type="term" value="P:DNA-templated transcription"/>
    <property type="evidence" value="ECO:0007669"/>
    <property type="project" value="TreeGrafter"/>
</dbReference>
<dbReference type="GO" id="GO:0003700">
    <property type="term" value="F:DNA-binding transcription factor activity"/>
    <property type="evidence" value="ECO:0007669"/>
    <property type="project" value="InterPro"/>
</dbReference>
<dbReference type="PRINTS" id="PR00039">
    <property type="entry name" value="HTHLYSR"/>
</dbReference>
<feature type="domain" description="HTH lysR-type" evidence="5">
    <location>
        <begin position="14"/>
        <end position="63"/>
    </location>
</feature>
<dbReference type="InterPro" id="IPR036390">
    <property type="entry name" value="WH_DNA-bd_sf"/>
</dbReference>
<dbReference type="RefSeq" id="WP_170833505.1">
    <property type="nucleotide sequence ID" value="NZ_FNOI01000008.1"/>
</dbReference>
<dbReference type="PANTHER" id="PTHR30537">
    <property type="entry name" value="HTH-TYPE TRANSCRIPTIONAL REGULATOR"/>
    <property type="match status" value="1"/>
</dbReference>
<dbReference type="EMBL" id="FNOI01000008">
    <property type="protein sequence ID" value="SDX50989.1"/>
    <property type="molecule type" value="Genomic_DNA"/>
</dbReference>
<dbReference type="Gene3D" id="1.10.10.10">
    <property type="entry name" value="Winged helix-like DNA-binding domain superfamily/Winged helix DNA-binding domain"/>
    <property type="match status" value="1"/>
</dbReference>
<keyword evidence="3" id="KW-0238">DNA-binding</keyword>
<keyword evidence="7" id="KW-1185">Reference proteome</keyword>
<evidence type="ECO:0000313" key="6">
    <source>
        <dbReference type="EMBL" id="SDX50989.1"/>
    </source>
</evidence>